<comment type="caution">
    <text evidence="7">The sequence shown here is derived from an EMBL/GenBank/DDBJ whole genome shotgun (WGS) entry which is preliminary data.</text>
</comment>
<evidence type="ECO:0000313" key="8">
    <source>
        <dbReference type="Proteomes" id="UP001172457"/>
    </source>
</evidence>
<keyword evidence="8" id="KW-1185">Reference proteome</keyword>
<organism evidence="7 8">
    <name type="scientific">Centaurea solstitialis</name>
    <name type="common">yellow star-thistle</name>
    <dbReference type="NCBI Taxonomy" id="347529"/>
    <lineage>
        <taxon>Eukaryota</taxon>
        <taxon>Viridiplantae</taxon>
        <taxon>Streptophyta</taxon>
        <taxon>Embryophyta</taxon>
        <taxon>Tracheophyta</taxon>
        <taxon>Spermatophyta</taxon>
        <taxon>Magnoliopsida</taxon>
        <taxon>eudicotyledons</taxon>
        <taxon>Gunneridae</taxon>
        <taxon>Pentapetalae</taxon>
        <taxon>asterids</taxon>
        <taxon>campanulids</taxon>
        <taxon>Asterales</taxon>
        <taxon>Asteraceae</taxon>
        <taxon>Carduoideae</taxon>
        <taxon>Cardueae</taxon>
        <taxon>Centaureinae</taxon>
        <taxon>Centaurea</taxon>
    </lineage>
</organism>
<evidence type="ECO:0000313" key="7">
    <source>
        <dbReference type="EMBL" id="KAJ9549330.1"/>
    </source>
</evidence>
<proteinExistence type="predicted"/>
<accession>A0AA38SV02</accession>
<dbReference type="SMART" id="SM00336">
    <property type="entry name" value="BBOX"/>
    <property type="match status" value="1"/>
</dbReference>
<dbReference type="Proteomes" id="UP001172457">
    <property type="component" value="Chromosome 5"/>
</dbReference>
<name>A0AA38SV02_9ASTR</name>
<evidence type="ECO:0000256" key="4">
    <source>
        <dbReference type="PROSITE-ProRule" id="PRU00024"/>
    </source>
</evidence>
<feature type="domain" description="B box-type" evidence="6">
    <location>
        <begin position="1"/>
        <end position="45"/>
    </location>
</feature>
<protein>
    <recommendedName>
        <fullName evidence="6">B box-type domain-containing protein</fullName>
    </recommendedName>
</protein>
<keyword evidence="1" id="KW-0479">Metal-binding</keyword>
<dbReference type="GO" id="GO:0008270">
    <property type="term" value="F:zinc ion binding"/>
    <property type="evidence" value="ECO:0007669"/>
    <property type="project" value="UniProtKB-KW"/>
</dbReference>
<dbReference type="InterPro" id="IPR000315">
    <property type="entry name" value="Znf_B-box"/>
</dbReference>
<dbReference type="PANTHER" id="PTHR31717">
    <property type="entry name" value="ZINC FINGER PROTEIN CONSTANS-LIKE 10"/>
    <property type="match status" value="1"/>
</dbReference>
<evidence type="ECO:0000256" key="5">
    <source>
        <dbReference type="SAM" id="MobiDB-lite"/>
    </source>
</evidence>
<dbReference type="InterPro" id="IPR049808">
    <property type="entry name" value="CONSTANS-like_Bbox1"/>
</dbReference>
<keyword evidence="3" id="KW-0862">Zinc</keyword>
<reference evidence="7" key="1">
    <citation type="submission" date="2023-03" db="EMBL/GenBank/DDBJ databases">
        <title>Chromosome-scale reference genome and RAD-based genetic map of yellow starthistle (Centaurea solstitialis) reveal putative structural variation and QTLs associated with invader traits.</title>
        <authorList>
            <person name="Reatini B."/>
            <person name="Cang F.A."/>
            <person name="Jiang Q."/>
            <person name="Mckibben M.T.W."/>
            <person name="Barker M.S."/>
            <person name="Rieseberg L.H."/>
            <person name="Dlugosch K.M."/>
        </authorList>
    </citation>
    <scope>NUCLEOTIDE SEQUENCE</scope>
    <source>
        <strain evidence="7">CAN-66</strain>
        <tissue evidence="7">Leaf</tissue>
    </source>
</reference>
<evidence type="ECO:0000256" key="3">
    <source>
        <dbReference type="ARBA" id="ARBA00022833"/>
    </source>
</evidence>
<keyword evidence="2 4" id="KW-0863">Zinc-finger</keyword>
<sequence>MKSCVLCKSLARIYCDSDQASLCWTCDSKVHSANFLVARHSRNLLCRVCQSPTPWTASGEKLGPSTVSVCEKCVVDGASEDDEDREESHGENDDDDDDEYDGDEDSENEIDLEDEEDGDDNQVVPLCCTPPPSASSSSSEEEFSDNNRSVLVKRKRENAADLSSEDDVDCSSVQKHRRKAAVADEIGENGAALHEASSEAIVGKLGFIRHRDKIYGQDSSEAVVDVAKATRAVGFDLNSSDSS</sequence>
<dbReference type="CDD" id="cd19821">
    <property type="entry name" value="Bbox1_BBX-like"/>
    <property type="match status" value="1"/>
</dbReference>
<feature type="region of interest" description="Disordered" evidence="5">
    <location>
        <begin position="78"/>
        <end position="174"/>
    </location>
</feature>
<gene>
    <name evidence="7" type="ORF">OSB04_021873</name>
</gene>
<dbReference type="AlphaFoldDB" id="A0AA38SV02"/>
<evidence type="ECO:0000256" key="2">
    <source>
        <dbReference type="ARBA" id="ARBA00022771"/>
    </source>
</evidence>
<feature type="compositionally biased region" description="Acidic residues" evidence="5">
    <location>
        <begin position="92"/>
        <end position="120"/>
    </location>
</feature>
<dbReference type="PROSITE" id="PS50119">
    <property type="entry name" value="ZF_BBOX"/>
    <property type="match status" value="1"/>
</dbReference>
<dbReference type="EMBL" id="JARYMX010000005">
    <property type="protein sequence ID" value="KAJ9549330.1"/>
    <property type="molecule type" value="Genomic_DNA"/>
</dbReference>
<dbReference type="Pfam" id="PF00643">
    <property type="entry name" value="zf-B_box"/>
    <property type="match status" value="1"/>
</dbReference>
<dbReference type="PANTHER" id="PTHR31717:SF141">
    <property type="entry name" value="B-BOX TYPE ZINC FINGER FAMILY PROTEIN-RELATED"/>
    <property type="match status" value="1"/>
</dbReference>
<evidence type="ECO:0000259" key="6">
    <source>
        <dbReference type="PROSITE" id="PS50119"/>
    </source>
</evidence>
<evidence type="ECO:0000256" key="1">
    <source>
        <dbReference type="ARBA" id="ARBA00022723"/>
    </source>
</evidence>